<gene>
    <name evidence="2" type="ORF">E1832_03480</name>
</gene>
<dbReference type="Pfam" id="PF01261">
    <property type="entry name" value="AP_endonuc_2"/>
    <property type="match status" value="1"/>
</dbReference>
<dbReference type="OrthoDB" id="7245925at2"/>
<organism evidence="2 3">
    <name type="scientific">Antarcticimicrobium luteum</name>
    <dbReference type="NCBI Taxonomy" id="2547397"/>
    <lineage>
        <taxon>Bacteria</taxon>
        <taxon>Pseudomonadati</taxon>
        <taxon>Pseudomonadota</taxon>
        <taxon>Alphaproteobacteria</taxon>
        <taxon>Rhodobacterales</taxon>
        <taxon>Paracoccaceae</taxon>
        <taxon>Antarcticimicrobium</taxon>
    </lineage>
</organism>
<dbReference type="PANTHER" id="PTHR12110:SF53">
    <property type="entry name" value="BLR5974 PROTEIN"/>
    <property type="match status" value="1"/>
</dbReference>
<dbReference type="RefSeq" id="WP_133358343.1">
    <property type="nucleotide sequence ID" value="NZ_SMUV01000047.1"/>
</dbReference>
<dbReference type="AlphaFoldDB" id="A0A4R5VH41"/>
<feature type="domain" description="Xylose isomerase-like TIM barrel" evidence="1">
    <location>
        <begin position="46"/>
        <end position="262"/>
    </location>
</feature>
<name>A0A4R5VH41_9RHOB</name>
<dbReference type="Gene3D" id="3.20.20.150">
    <property type="entry name" value="Divalent-metal-dependent TIM barrel enzymes"/>
    <property type="match status" value="1"/>
</dbReference>
<sequence>MTDLPLLGAAIPLASLELYKDWIIADQRDLEIQDFVMVDVLNGDWEARVDRAKALLDGYAGRLGIHGPFWGFGLASQDPDIRAIVTRRMEQGLAVCEALGATQMVIHSPYSTWHYNNRDNLPDARQQVVDLTHATLDPVIARAESANVTMVLENIEDKDTDDRCLLAESFDSPAVRVSVDTGHAHYAHGSTGAPPVDYYITRAGEQLHHVHLQDADGFADRHWAVGKGTVNWHAIFAALAPLGDRPRLILELRDKGGILPSAAYLQELGLAR</sequence>
<reference evidence="2 3" key="1">
    <citation type="submission" date="2019-03" db="EMBL/GenBank/DDBJ databases">
        <title>Ruegeria lutea sp. nov., a novel strain, isolated from marine sediment, the Masan Bay, South Korea.</title>
        <authorList>
            <person name="Kim J."/>
            <person name="Kim D.-Y."/>
            <person name="Lee S.-S."/>
        </authorList>
    </citation>
    <scope>NUCLEOTIDE SEQUENCE [LARGE SCALE GENOMIC DNA]</scope>
    <source>
        <strain evidence="2 3">318-1</strain>
    </source>
</reference>
<proteinExistence type="predicted"/>
<evidence type="ECO:0000259" key="1">
    <source>
        <dbReference type="Pfam" id="PF01261"/>
    </source>
</evidence>
<dbReference type="InterPro" id="IPR036237">
    <property type="entry name" value="Xyl_isomerase-like_sf"/>
</dbReference>
<dbReference type="InterPro" id="IPR050312">
    <property type="entry name" value="IolE/XylAMocC-like"/>
</dbReference>
<dbReference type="PANTHER" id="PTHR12110">
    <property type="entry name" value="HYDROXYPYRUVATE ISOMERASE"/>
    <property type="match status" value="1"/>
</dbReference>
<comment type="caution">
    <text evidence="2">The sequence shown here is derived from an EMBL/GenBank/DDBJ whole genome shotgun (WGS) entry which is preliminary data.</text>
</comment>
<evidence type="ECO:0000313" key="2">
    <source>
        <dbReference type="EMBL" id="TDK51370.1"/>
    </source>
</evidence>
<dbReference type="SUPFAM" id="SSF51658">
    <property type="entry name" value="Xylose isomerase-like"/>
    <property type="match status" value="1"/>
</dbReference>
<keyword evidence="3" id="KW-1185">Reference proteome</keyword>
<dbReference type="GO" id="GO:0016853">
    <property type="term" value="F:isomerase activity"/>
    <property type="evidence" value="ECO:0007669"/>
    <property type="project" value="UniProtKB-KW"/>
</dbReference>
<accession>A0A4R5VH41</accession>
<protein>
    <submittedName>
        <fullName evidence="2">Sugar phosphate isomerase/epimerase</fullName>
    </submittedName>
</protein>
<dbReference type="Proteomes" id="UP000295301">
    <property type="component" value="Unassembled WGS sequence"/>
</dbReference>
<evidence type="ECO:0000313" key="3">
    <source>
        <dbReference type="Proteomes" id="UP000295301"/>
    </source>
</evidence>
<dbReference type="EMBL" id="SMUV01000047">
    <property type="protein sequence ID" value="TDK51370.1"/>
    <property type="molecule type" value="Genomic_DNA"/>
</dbReference>
<dbReference type="InterPro" id="IPR013022">
    <property type="entry name" value="Xyl_isomerase-like_TIM-brl"/>
</dbReference>
<keyword evidence="2" id="KW-0413">Isomerase</keyword>